<dbReference type="Gene3D" id="3.90.1720.10">
    <property type="entry name" value="endopeptidase domain like (from Nostoc punctiforme)"/>
    <property type="match status" value="1"/>
</dbReference>
<dbReference type="OrthoDB" id="9790543at2"/>
<feature type="domain" description="Peptidase C51" evidence="3">
    <location>
        <begin position="128"/>
        <end position="223"/>
    </location>
</feature>
<dbReference type="EMBL" id="CP002271">
    <property type="protein sequence ID" value="ADO71783.1"/>
    <property type="molecule type" value="Genomic_DNA"/>
</dbReference>
<dbReference type="InterPro" id="IPR007921">
    <property type="entry name" value="CHAP_dom"/>
</dbReference>
<name>E3FL75_STIAD</name>
<dbReference type="STRING" id="378806.STAUR_3995"/>
<dbReference type="RefSeq" id="WP_013375997.1">
    <property type="nucleotide sequence ID" value="NC_014623.1"/>
</dbReference>
<dbReference type="eggNOG" id="COG0791">
    <property type="taxonomic scope" value="Bacteria"/>
</dbReference>
<dbReference type="PROSITE" id="PS51257">
    <property type="entry name" value="PROKAR_LIPOPROTEIN"/>
    <property type="match status" value="1"/>
</dbReference>
<keyword evidence="5" id="KW-1185">Reference proteome</keyword>
<organism evidence="4 5">
    <name type="scientific">Stigmatella aurantiaca (strain DW4/3-1)</name>
    <dbReference type="NCBI Taxonomy" id="378806"/>
    <lineage>
        <taxon>Bacteria</taxon>
        <taxon>Pseudomonadati</taxon>
        <taxon>Myxococcota</taxon>
        <taxon>Myxococcia</taxon>
        <taxon>Myxococcales</taxon>
        <taxon>Cystobacterineae</taxon>
        <taxon>Archangiaceae</taxon>
        <taxon>Stigmatella</taxon>
    </lineage>
</organism>
<evidence type="ECO:0000256" key="1">
    <source>
        <dbReference type="SAM" id="MobiDB-lite"/>
    </source>
</evidence>
<evidence type="ECO:0000313" key="4">
    <source>
        <dbReference type="EMBL" id="ADO71783.1"/>
    </source>
</evidence>
<feature type="signal peptide" evidence="2">
    <location>
        <begin position="1"/>
        <end position="19"/>
    </location>
</feature>
<feature type="compositionally biased region" description="Low complexity" evidence="1">
    <location>
        <begin position="59"/>
        <end position="100"/>
    </location>
</feature>
<dbReference type="HOGENOM" id="CLU_087262_0_0_7"/>
<accession>E3FL75</accession>
<proteinExistence type="predicted"/>
<protein>
    <submittedName>
        <fullName evidence="4">Conserved uncharacterized protein</fullName>
    </submittedName>
</protein>
<evidence type="ECO:0000313" key="5">
    <source>
        <dbReference type="Proteomes" id="UP000001351"/>
    </source>
</evidence>
<dbReference type="AlphaFoldDB" id="E3FL75"/>
<evidence type="ECO:0000256" key="2">
    <source>
        <dbReference type="SAM" id="SignalP"/>
    </source>
</evidence>
<dbReference type="KEGG" id="sur:STAUR_3995"/>
<dbReference type="Pfam" id="PF05257">
    <property type="entry name" value="CHAP"/>
    <property type="match status" value="1"/>
</dbReference>
<feature type="chain" id="PRO_5003169554" evidence="2">
    <location>
        <begin position="20"/>
        <end position="289"/>
    </location>
</feature>
<feature type="region of interest" description="Disordered" evidence="1">
    <location>
        <begin position="42"/>
        <end position="105"/>
    </location>
</feature>
<evidence type="ECO:0000259" key="3">
    <source>
        <dbReference type="Pfam" id="PF05257"/>
    </source>
</evidence>
<dbReference type="Proteomes" id="UP000001351">
    <property type="component" value="Chromosome"/>
</dbReference>
<dbReference type="InterPro" id="IPR038765">
    <property type="entry name" value="Papain-like_cys_pep_sf"/>
</dbReference>
<keyword evidence="2" id="KW-0732">Signal</keyword>
<sequence>MKLFVLVAGVLWMTGCATGGPMGGQMAFEGLRYRPLTPAAAPRDIPEETESPEPAIAQAPVAEPSRSPASPAGAARKPSSSKPTPRVARAPAKKPAAPARSEGTLSARDTVLATARSLVGQSKVTVKGRPYSADCTGLVEAAYASAGISLRGTSKPGDNGVTAIYRHAQAHGRVYTRGQPAPGDIVFFRETYDQNRDGRRNDGLTHVGLVDKVAADGTVTVIHRVKRGVVRYRMNLAQPRVAKDARSGQVINDTLRAPSSGHSFALTGQLFAAYATVLPAPAPVAVASR</sequence>
<gene>
    <name evidence="4" type="ordered locus">STAUR_3995</name>
</gene>
<reference evidence="4 5" key="1">
    <citation type="journal article" date="2011" name="Mol. Biol. Evol.">
        <title>Comparative genomic analysis of fruiting body formation in Myxococcales.</title>
        <authorList>
            <person name="Huntley S."/>
            <person name="Hamann N."/>
            <person name="Wegener-Feldbrugge S."/>
            <person name="Treuner-Lange A."/>
            <person name="Kube M."/>
            <person name="Reinhardt R."/>
            <person name="Klages S."/>
            <person name="Muller R."/>
            <person name="Ronning C.M."/>
            <person name="Nierman W.C."/>
            <person name="Sogaard-Andersen L."/>
        </authorList>
    </citation>
    <scope>NUCLEOTIDE SEQUENCE [LARGE SCALE GENOMIC DNA]</scope>
    <source>
        <strain evidence="4 5">DW4/3-1</strain>
    </source>
</reference>
<dbReference type="SUPFAM" id="SSF54001">
    <property type="entry name" value="Cysteine proteinases"/>
    <property type="match status" value="1"/>
</dbReference>